<keyword evidence="8" id="KW-1185">Reference proteome</keyword>
<protein>
    <recommendedName>
        <fullName evidence="6">Malectin-like domain-containing protein</fullName>
    </recommendedName>
</protein>
<dbReference type="Proteomes" id="UP000006882">
    <property type="component" value="Chromosome G6"/>
</dbReference>
<evidence type="ECO:0000256" key="3">
    <source>
        <dbReference type="ARBA" id="ARBA00022729"/>
    </source>
</evidence>
<organism evidence="7 8">
    <name type="scientific">Prunus persica</name>
    <name type="common">Peach</name>
    <name type="synonym">Amygdalus persica</name>
    <dbReference type="NCBI Taxonomy" id="3760"/>
    <lineage>
        <taxon>Eukaryota</taxon>
        <taxon>Viridiplantae</taxon>
        <taxon>Streptophyta</taxon>
        <taxon>Embryophyta</taxon>
        <taxon>Tracheophyta</taxon>
        <taxon>Spermatophyta</taxon>
        <taxon>Magnoliopsida</taxon>
        <taxon>eudicotyledons</taxon>
        <taxon>Gunneridae</taxon>
        <taxon>Pentapetalae</taxon>
        <taxon>rosids</taxon>
        <taxon>fabids</taxon>
        <taxon>Rosales</taxon>
        <taxon>Rosaceae</taxon>
        <taxon>Amygdaloideae</taxon>
        <taxon>Amygdaleae</taxon>
        <taxon>Prunus</taxon>
    </lineage>
</organism>
<evidence type="ECO:0000256" key="1">
    <source>
        <dbReference type="ARBA" id="ARBA00004167"/>
    </source>
</evidence>
<dbReference type="STRING" id="3760.A0A251NLC8"/>
<dbReference type="PANTHER" id="PTHR45631">
    <property type="entry name" value="OS07G0107800 PROTEIN-RELATED"/>
    <property type="match status" value="1"/>
</dbReference>
<evidence type="ECO:0000256" key="5">
    <source>
        <dbReference type="ARBA" id="ARBA00023136"/>
    </source>
</evidence>
<feature type="domain" description="Malectin-like" evidence="6">
    <location>
        <begin position="149"/>
        <end position="196"/>
    </location>
</feature>
<sequence>MFKNLPFGLLGSSALILIWFIHNLITGIDYISDAAFISTGVSKSIAPHYKATHQKQAAYVRSFPSGVNNCYRVNIIKGTKYLIRTMEFVDASLSTNKELVYVPTFDYIHVCLVNKGSGTPFISALESRPLKTITYLSPTAPQALFLRSDVVMSTASASTSTNDNASMDFGWEAPDTTTGYNVYLHFAELQICHDQKHMIVDAMTNIKSTYGVLETDWEGDPCTPQEYVWEGIFLRVD</sequence>
<dbReference type="GO" id="GO:0016020">
    <property type="term" value="C:membrane"/>
    <property type="evidence" value="ECO:0007669"/>
    <property type="project" value="UniProtKB-SubCell"/>
</dbReference>
<gene>
    <name evidence="7" type="ORF">PRUPE_6G069300</name>
</gene>
<evidence type="ECO:0000259" key="6">
    <source>
        <dbReference type="Pfam" id="PF12819"/>
    </source>
</evidence>
<evidence type="ECO:0000256" key="2">
    <source>
        <dbReference type="ARBA" id="ARBA00022692"/>
    </source>
</evidence>
<dbReference type="InterPro" id="IPR024788">
    <property type="entry name" value="Malectin-like_Carb-bd_dom"/>
</dbReference>
<feature type="domain" description="Malectin-like" evidence="6">
    <location>
        <begin position="90"/>
        <end position="140"/>
    </location>
</feature>
<dbReference type="AlphaFoldDB" id="A0A251NLC8"/>
<keyword evidence="4" id="KW-1133">Transmembrane helix</keyword>
<keyword evidence="2" id="KW-0812">Transmembrane</keyword>
<evidence type="ECO:0000313" key="8">
    <source>
        <dbReference type="Proteomes" id="UP000006882"/>
    </source>
</evidence>
<name>A0A251NLC8_PRUPE</name>
<proteinExistence type="predicted"/>
<evidence type="ECO:0000256" key="4">
    <source>
        <dbReference type="ARBA" id="ARBA00022989"/>
    </source>
</evidence>
<dbReference type="Gramene" id="ONI00127">
    <property type="protein sequence ID" value="ONI00127"/>
    <property type="gene ID" value="PRUPE_6G069300"/>
</dbReference>
<reference evidence="7 8" key="1">
    <citation type="journal article" date="2013" name="Nat. Genet.">
        <title>The high-quality draft genome of peach (Prunus persica) identifies unique patterns of genetic diversity, domestication and genome evolution.</title>
        <authorList>
            <consortium name="International Peach Genome Initiative"/>
            <person name="Verde I."/>
            <person name="Abbott A.G."/>
            <person name="Scalabrin S."/>
            <person name="Jung S."/>
            <person name="Shu S."/>
            <person name="Marroni F."/>
            <person name="Zhebentyayeva T."/>
            <person name="Dettori M.T."/>
            <person name="Grimwood J."/>
            <person name="Cattonaro F."/>
            <person name="Zuccolo A."/>
            <person name="Rossini L."/>
            <person name="Jenkins J."/>
            <person name="Vendramin E."/>
            <person name="Meisel L.A."/>
            <person name="Decroocq V."/>
            <person name="Sosinski B."/>
            <person name="Prochnik S."/>
            <person name="Mitros T."/>
            <person name="Policriti A."/>
            <person name="Cipriani G."/>
            <person name="Dondini L."/>
            <person name="Ficklin S."/>
            <person name="Goodstein D.M."/>
            <person name="Xuan P."/>
            <person name="Del Fabbro C."/>
            <person name="Aramini V."/>
            <person name="Copetti D."/>
            <person name="Gonzalez S."/>
            <person name="Horner D.S."/>
            <person name="Falchi R."/>
            <person name="Lucas S."/>
            <person name="Mica E."/>
            <person name="Maldonado J."/>
            <person name="Lazzari B."/>
            <person name="Bielenberg D."/>
            <person name="Pirona R."/>
            <person name="Miculan M."/>
            <person name="Barakat A."/>
            <person name="Testolin R."/>
            <person name="Stella A."/>
            <person name="Tartarini S."/>
            <person name="Tonutti P."/>
            <person name="Arus P."/>
            <person name="Orellana A."/>
            <person name="Wells C."/>
            <person name="Main D."/>
            <person name="Vizzotto G."/>
            <person name="Silva H."/>
            <person name="Salamini F."/>
            <person name="Schmutz J."/>
            <person name="Morgante M."/>
            <person name="Rokhsar D.S."/>
        </authorList>
    </citation>
    <scope>NUCLEOTIDE SEQUENCE [LARGE SCALE GENOMIC DNA]</scope>
    <source>
        <strain evidence="8">cv. Nemared</strain>
    </source>
</reference>
<feature type="domain" description="Malectin-like" evidence="6">
    <location>
        <begin position="26"/>
        <end position="87"/>
    </location>
</feature>
<accession>A0A251NLC8</accession>
<dbReference type="Pfam" id="PF12819">
    <property type="entry name" value="Malectin_like"/>
    <property type="match status" value="3"/>
</dbReference>
<keyword evidence="3" id="KW-0732">Signal</keyword>
<dbReference type="EMBL" id="CM007656">
    <property type="protein sequence ID" value="ONI00127.1"/>
    <property type="molecule type" value="Genomic_DNA"/>
</dbReference>
<keyword evidence="5" id="KW-0472">Membrane</keyword>
<dbReference type="PANTHER" id="PTHR45631:SF202">
    <property type="entry name" value="SENESCENCE-INDUCED RECEPTOR-LIKE SERINE_THREONINE-PROTEIN KINASE"/>
    <property type="match status" value="1"/>
</dbReference>
<comment type="subcellular location">
    <subcellularLocation>
        <location evidence="1">Membrane</location>
        <topology evidence="1">Single-pass membrane protein</topology>
    </subcellularLocation>
</comment>
<evidence type="ECO:0000313" key="7">
    <source>
        <dbReference type="EMBL" id="ONI00127.1"/>
    </source>
</evidence>